<gene>
    <name evidence="2" type="ORF">ACFMB1_09750</name>
</gene>
<keyword evidence="1" id="KW-0472">Membrane</keyword>
<feature type="transmembrane region" description="Helical" evidence="1">
    <location>
        <begin position="42"/>
        <end position="59"/>
    </location>
</feature>
<reference evidence="2 3" key="1">
    <citation type="submission" date="2024-09" db="EMBL/GenBank/DDBJ databases">
        <authorList>
            <person name="Zhang Z.-H."/>
        </authorList>
    </citation>
    <scope>NUCLEOTIDE SEQUENCE [LARGE SCALE GENOMIC DNA]</scope>
    <source>
        <strain evidence="2 3">HHTR114</strain>
    </source>
</reference>
<proteinExistence type="predicted"/>
<organism evidence="2 3">
    <name type="scientific">Hyphococcus aureus</name>
    <dbReference type="NCBI Taxonomy" id="2666033"/>
    <lineage>
        <taxon>Bacteria</taxon>
        <taxon>Pseudomonadati</taxon>
        <taxon>Pseudomonadota</taxon>
        <taxon>Alphaproteobacteria</taxon>
        <taxon>Parvularculales</taxon>
        <taxon>Parvularculaceae</taxon>
        <taxon>Hyphococcus</taxon>
    </lineage>
</organism>
<evidence type="ECO:0000313" key="2">
    <source>
        <dbReference type="EMBL" id="MFC6035827.1"/>
    </source>
</evidence>
<dbReference type="RefSeq" id="WP_379878556.1">
    <property type="nucleotide sequence ID" value="NZ_JBHPON010000001.1"/>
</dbReference>
<keyword evidence="3" id="KW-1185">Reference proteome</keyword>
<dbReference type="Proteomes" id="UP001596116">
    <property type="component" value="Unassembled WGS sequence"/>
</dbReference>
<evidence type="ECO:0000313" key="3">
    <source>
        <dbReference type="Proteomes" id="UP001596116"/>
    </source>
</evidence>
<evidence type="ECO:0008006" key="4">
    <source>
        <dbReference type="Google" id="ProtNLM"/>
    </source>
</evidence>
<protein>
    <recommendedName>
        <fullName evidence="4">GDT1 family protein</fullName>
    </recommendedName>
</protein>
<dbReference type="EMBL" id="JBHPON010000001">
    <property type="protein sequence ID" value="MFC6035827.1"/>
    <property type="molecule type" value="Genomic_DNA"/>
</dbReference>
<comment type="caution">
    <text evidence="2">The sequence shown here is derived from an EMBL/GenBank/DDBJ whole genome shotgun (WGS) entry which is preliminary data.</text>
</comment>
<keyword evidence="1" id="KW-0812">Transmembrane</keyword>
<name>A0ABW1L0Q2_9PROT</name>
<keyword evidence="1" id="KW-1133">Transmembrane helix</keyword>
<accession>A0ABW1L0Q2</accession>
<evidence type="ECO:0000256" key="1">
    <source>
        <dbReference type="SAM" id="Phobius"/>
    </source>
</evidence>
<sequence length="68" mass="6883">MLEKIGIAALVVLVASESFAFAEAILWASAAAAHLGAAMQNGTFVVSALLGAAAGFWILQSALAHRAD</sequence>